<dbReference type="EMBL" id="ATCN01000850">
    <property type="protein sequence ID" value="EPR78349.1"/>
    <property type="molecule type" value="Genomic_DNA"/>
</dbReference>
<dbReference type="VEuPathDB" id="MicrosporidiaDB:SLOPH_1661"/>
<dbReference type="OMA" id="MVCRYLV"/>
<reference evidence="4" key="1">
    <citation type="journal article" date="2013" name="PLoS Genet.">
        <title>The genome of Spraguea lophii and the basis of host-microsporidian interactions.</title>
        <authorList>
            <person name="Campbell S.E."/>
            <person name="Williams T.A."/>
            <person name="Yousuf A."/>
            <person name="Soanes D.M."/>
            <person name="Paszkiewicz K.H."/>
            <person name="Williams B.A.P."/>
        </authorList>
    </citation>
    <scope>NUCLEOTIDE SEQUENCE [LARGE SCALE GENOMIC DNA]</scope>
    <source>
        <strain evidence="4">42_110</strain>
    </source>
</reference>
<sequence length="215" mass="25085">MAKNVKKKKVEKSAKELKKELEEKSYGQKNKKGSQALKKQLLKLDQAEKHQRIKKDNKAEKAKQAKLDKENKKADVEQVTPVEVPRSKLVCRFLIDALNKNVTDYKCPINCPDIHSLKEVTNDVELSLEEYIELSRLNISTSTPMTEEEFLRWRKKKDMEDKMHSLRVKALSENKTGTSLFCSNPEIFEYECDEEEDVEDIDYKARNESEDNEDE</sequence>
<evidence type="ECO:0000313" key="3">
    <source>
        <dbReference type="EMBL" id="EPR78349.1"/>
    </source>
</evidence>
<gene>
    <name evidence="3" type="ORF">SLOPH_1661</name>
</gene>
<dbReference type="OrthoDB" id="278280at2759"/>
<feature type="domain" description="ZC3H15/TMA46 family C-terminal" evidence="2">
    <location>
        <begin position="125"/>
        <end position="205"/>
    </location>
</feature>
<dbReference type="STRING" id="1358809.S7XH15"/>
<evidence type="ECO:0000313" key="4">
    <source>
        <dbReference type="Proteomes" id="UP000014978"/>
    </source>
</evidence>
<dbReference type="AlphaFoldDB" id="S7XH15"/>
<feature type="region of interest" description="Disordered" evidence="1">
    <location>
        <begin position="194"/>
        <end position="215"/>
    </location>
</feature>
<proteinExistence type="predicted"/>
<organism evidence="3 4">
    <name type="scientific">Spraguea lophii (strain 42_110)</name>
    <name type="common">Microsporidian parasite</name>
    <dbReference type="NCBI Taxonomy" id="1358809"/>
    <lineage>
        <taxon>Eukaryota</taxon>
        <taxon>Fungi</taxon>
        <taxon>Fungi incertae sedis</taxon>
        <taxon>Microsporidia</taxon>
        <taxon>Spragueidae</taxon>
        <taxon>Spraguea</taxon>
    </lineage>
</organism>
<evidence type="ECO:0000256" key="1">
    <source>
        <dbReference type="SAM" id="MobiDB-lite"/>
    </source>
</evidence>
<feature type="region of interest" description="Disordered" evidence="1">
    <location>
        <begin position="48"/>
        <end position="74"/>
    </location>
</feature>
<comment type="caution">
    <text evidence="3">The sequence shown here is derived from an EMBL/GenBank/DDBJ whole genome shotgun (WGS) entry which is preliminary data.</text>
</comment>
<evidence type="ECO:0000259" key="2">
    <source>
        <dbReference type="Pfam" id="PF16543"/>
    </source>
</evidence>
<dbReference type="Proteomes" id="UP000014978">
    <property type="component" value="Unassembled WGS sequence"/>
</dbReference>
<dbReference type="Pfam" id="PF16543">
    <property type="entry name" value="DFRP_C"/>
    <property type="match status" value="1"/>
</dbReference>
<dbReference type="InterPro" id="IPR032378">
    <property type="entry name" value="ZC3H15/TMA46_C"/>
</dbReference>
<keyword evidence="4" id="KW-1185">Reference proteome</keyword>
<accession>S7XH15</accession>
<protein>
    <recommendedName>
        <fullName evidence="2">ZC3H15/TMA46 family C-terminal domain-containing protein</fullName>
    </recommendedName>
</protein>
<dbReference type="InParanoid" id="S7XH15"/>
<dbReference type="Gene3D" id="6.20.400.10">
    <property type="match status" value="1"/>
</dbReference>
<name>S7XH15_SPRLO</name>
<dbReference type="HOGENOM" id="CLU_061846_0_0_1"/>